<evidence type="ECO:0000256" key="1">
    <source>
        <dbReference type="ARBA" id="ARBA00000971"/>
    </source>
</evidence>
<dbReference type="Pfam" id="PF00160">
    <property type="entry name" value="Pro_isomerase"/>
    <property type="match status" value="1"/>
</dbReference>
<organism evidence="7 8">
    <name type="scientific">Dipteronia sinensis</name>
    <dbReference type="NCBI Taxonomy" id="43782"/>
    <lineage>
        <taxon>Eukaryota</taxon>
        <taxon>Viridiplantae</taxon>
        <taxon>Streptophyta</taxon>
        <taxon>Embryophyta</taxon>
        <taxon>Tracheophyta</taxon>
        <taxon>Spermatophyta</taxon>
        <taxon>Magnoliopsida</taxon>
        <taxon>eudicotyledons</taxon>
        <taxon>Gunneridae</taxon>
        <taxon>Pentapetalae</taxon>
        <taxon>rosids</taxon>
        <taxon>malvids</taxon>
        <taxon>Sapindales</taxon>
        <taxon>Sapindaceae</taxon>
        <taxon>Hippocastanoideae</taxon>
        <taxon>Acereae</taxon>
        <taxon>Dipteronia</taxon>
    </lineage>
</organism>
<sequence length="338" mass="36659">MANPRVFLDLNIGGQPAGRLVIELFADSTPITAENFRALCTGEKGIGKNGKPLHYKGTTFHRVIPRSMFNGGDITEGNRLGGESIYGDSFTNENLVNKHTGPGILSMVNTGPWTNGSQFLICTTKAEWLDGTNVVFGQVVKGFDVMKAVQKEIPGFTVVSRAQQFTKRASDHVDPTHFSPIGTGHQGWGFGSRFISSARNTYDEPGESPKARGITLCGLYFVIVVYGLKPGYTYDDPLESSCNGAGITLCGLYCFIVVSFLKSVYTYDELGESPCKSLGIALCGLYCMKVVYGLKPGNTYDEPGESSCKSPRITLCGLYCVLVVSFHKPGNNFRPGNY</sequence>
<evidence type="ECO:0000256" key="2">
    <source>
        <dbReference type="ARBA" id="ARBA00007365"/>
    </source>
</evidence>
<dbReference type="GO" id="GO:0016018">
    <property type="term" value="F:cyclosporin A binding"/>
    <property type="evidence" value="ECO:0007669"/>
    <property type="project" value="TreeGrafter"/>
</dbReference>
<evidence type="ECO:0000313" key="8">
    <source>
        <dbReference type="Proteomes" id="UP001281410"/>
    </source>
</evidence>
<dbReference type="Gene3D" id="2.40.100.10">
    <property type="entry name" value="Cyclophilin-like"/>
    <property type="match status" value="1"/>
</dbReference>
<comment type="similarity">
    <text evidence="2">Belongs to the cyclophilin-type PPIase family.</text>
</comment>
<dbReference type="Proteomes" id="UP001281410">
    <property type="component" value="Unassembled WGS sequence"/>
</dbReference>
<dbReference type="PROSITE" id="PS50072">
    <property type="entry name" value="CSA_PPIASE_2"/>
    <property type="match status" value="1"/>
</dbReference>
<dbReference type="PANTHER" id="PTHR11071">
    <property type="entry name" value="PEPTIDYL-PROLYL CIS-TRANS ISOMERASE"/>
    <property type="match status" value="1"/>
</dbReference>
<proteinExistence type="inferred from homology"/>
<dbReference type="GO" id="GO:0003755">
    <property type="term" value="F:peptidyl-prolyl cis-trans isomerase activity"/>
    <property type="evidence" value="ECO:0007669"/>
    <property type="project" value="UniProtKB-KW"/>
</dbReference>
<dbReference type="GO" id="GO:0006457">
    <property type="term" value="P:protein folding"/>
    <property type="evidence" value="ECO:0007669"/>
    <property type="project" value="TreeGrafter"/>
</dbReference>
<keyword evidence="8" id="KW-1185">Reference proteome</keyword>
<dbReference type="InterPro" id="IPR029000">
    <property type="entry name" value="Cyclophilin-like_dom_sf"/>
</dbReference>
<feature type="domain" description="PPIase cyclophilin-type" evidence="6">
    <location>
        <begin position="7"/>
        <end position="151"/>
    </location>
</feature>
<keyword evidence="5" id="KW-0413">Isomerase</keyword>
<evidence type="ECO:0000256" key="3">
    <source>
        <dbReference type="ARBA" id="ARBA00013194"/>
    </source>
</evidence>
<accession>A0AAE0ABP7</accession>
<comment type="caution">
    <text evidence="7">The sequence shown here is derived from an EMBL/GenBank/DDBJ whole genome shotgun (WGS) entry which is preliminary data.</text>
</comment>
<dbReference type="SUPFAM" id="SSF50891">
    <property type="entry name" value="Cyclophilin-like"/>
    <property type="match status" value="1"/>
</dbReference>
<dbReference type="InterPro" id="IPR002130">
    <property type="entry name" value="Cyclophilin-type_PPIase_dom"/>
</dbReference>
<dbReference type="PRINTS" id="PR00153">
    <property type="entry name" value="CSAPPISMRASE"/>
</dbReference>
<evidence type="ECO:0000259" key="6">
    <source>
        <dbReference type="PROSITE" id="PS50072"/>
    </source>
</evidence>
<dbReference type="PANTHER" id="PTHR11071:SF561">
    <property type="entry name" value="PEPTIDYL-PROLYL CIS-TRANS ISOMERASE D-RELATED"/>
    <property type="match status" value="1"/>
</dbReference>
<dbReference type="FunFam" id="2.40.100.10:FF:000025">
    <property type="entry name" value="Peptidyl-prolyl cis-trans isomerase CYP19-2"/>
    <property type="match status" value="1"/>
</dbReference>
<keyword evidence="4" id="KW-0697">Rotamase</keyword>
<dbReference type="AlphaFoldDB" id="A0AAE0ABP7"/>
<evidence type="ECO:0000313" key="7">
    <source>
        <dbReference type="EMBL" id="KAK3207063.1"/>
    </source>
</evidence>
<reference evidence="7" key="1">
    <citation type="journal article" date="2023" name="Plant J.">
        <title>Genome sequences and population genomics provide insights into the demographic history, inbreeding, and mutation load of two 'living fossil' tree species of Dipteronia.</title>
        <authorList>
            <person name="Feng Y."/>
            <person name="Comes H.P."/>
            <person name="Chen J."/>
            <person name="Zhu S."/>
            <person name="Lu R."/>
            <person name="Zhang X."/>
            <person name="Li P."/>
            <person name="Qiu J."/>
            <person name="Olsen K.M."/>
            <person name="Qiu Y."/>
        </authorList>
    </citation>
    <scope>NUCLEOTIDE SEQUENCE</scope>
    <source>
        <strain evidence="7">NBL</strain>
    </source>
</reference>
<dbReference type="GO" id="GO:0005737">
    <property type="term" value="C:cytoplasm"/>
    <property type="evidence" value="ECO:0007669"/>
    <property type="project" value="TreeGrafter"/>
</dbReference>
<dbReference type="EMBL" id="JANJYJ010000006">
    <property type="protein sequence ID" value="KAK3207063.1"/>
    <property type="molecule type" value="Genomic_DNA"/>
</dbReference>
<evidence type="ECO:0000256" key="4">
    <source>
        <dbReference type="ARBA" id="ARBA00023110"/>
    </source>
</evidence>
<gene>
    <name evidence="7" type="ORF">Dsin_021109</name>
</gene>
<name>A0AAE0ABP7_9ROSI</name>
<protein>
    <recommendedName>
        <fullName evidence="3">peptidylprolyl isomerase</fullName>
        <ecNumber evidence="3">5.2.1.8</ecNumber>
    </recommendedName>
</protein>
<dbReference type="EC" id="5.2.1.8" evidence="3"/>
<comment type="catalytic activity">
    <reaction evidence="1">
        <text>[protein]-peptidylproline (omega=180) = [protein]-peptidylproline (omega=0)</text>
        <dbReference type="Rhea" id="RHEA:16237"/>
        <dbReference type="Rhea" id="RHEA-COMP:10747"/>
        <dbReference type="Rhea" id="RHEA-COMP:10748"/>
        <dbReference type="ChEBI" id="CHEBI:83833"/>
        <dbReference type="ChEBI" id="CHEBI:83834"/>
        <dbReference type="EC" id="5.2.1.8"/>
    </reaction>
</comment>
<evidence type="ECO:0000256" key="5">
    <source>
        <dbReference type="ARBA" id="ARBA00023235"/>
    </source>
</evidence>